<protein>
    <submittedName>
        <fullName evidence="5">Phenylcoumaran benzylic ether reductase</fullName>
        <ecNumber evidence="5">1.3.1.-</ecNumber>
    </submittedName>
</protein>
<dbReference type="PANTHER" id="PTHR47706">
    <property type="entry name" value="NMRA-LIKE FAMILY PROTEIN"/>
    <property type="match status" value="1"/>
</dbReference>
<sequence length="281" mass="31174">MSSTVVAVAGGTGKLGRAIIESIVDADKFTAAGDVKLQVTDAMLIATDYTKPDPIIKVFEDGYMDTVISTLRSTSGTDAEMTLIEAANKSAVTKRYITSTCGIKVAKVFFMAEGKFVYLDALEKTSLEYTSFINGFFLDYYVEPHVKSYLTGLTPAIEITNEAAAIPGSGNIPVVFTYSFDTGRFVAVLVGQSSWEKESYVIGDEVTLNEFLTIAEEARGTKFETKYDSVEKLKSYRVTELPAYPPMYPYFPKQMLQYIYAVFRHLARRRFPILQAAEIVE</sequence>
<dbReference type="PANTHER" id="PTHR47706:SF4">
    <property type="entry name" value="NMRA-LIKE DOMAIN-CONTAINING PROTEIN"/>
    <property type="match status" value="1"/>
</dbReference>
<dbReference type="InterPro" id="IPR008030">
    <property type="entry name" value="NmrA-like"/>
</dbReference>
<reference evidence="5" key="1">
    <citation type="submission" date="2021-07" db="EMBL/GenBank/DDBJ databases">
        <title>Genome Resource of American Ginseng Black Spot Pathogen Alternaria panax.</title>
        <authorList>
            <person name="Qiu C."/>
            <person name="Wang W."/>
            <person name="Liu Z."/>
        </authorList>
    </citation>
    <scope>NUCLEOTIDE SEQUENCE</scope>
    <source>
        <strain evidence="5">BNCC115425</strain>
    </source>
</reference>
<comment type="similarity">
    <text evidence="1">Belongs to the NmrA-type oxidoreductase family. Isoflavone reductase subfamily.</text>
</comment>
<comment type="caution">
    <text evidence="5">The sequence shown here is derived from an EMBL/GenBank/DDBJ whole genome shotgun (WGS) entry which is preliminary data.</text>
</comment>
<dbReference type="Gene3D" id="3.90.25.10">
    <property type="entry name" value="UDP-galactose 4-epimerase, domain 1"/>
    <property type="match status" value="1"/>
</dbReference>
<gene>
    <name evidence="5" type="ORF">G6011_08627</name>
</gene>
<dbReference type="EC" id="1.3.1.-" evidence="5"/>
<evidence type="ECO:0000313" key="5">
    <source>
        <dbReference type="EMBL" id="KAG9190539.1"/>
    </source>
</evidence>
<dbReference type="Proteomes" id="UP001199106">
    <property type="component" value="Unassembled WGS sequence"/>
</dbReference>
<dbReference type="InterPro" id="IPR051609">
    <property type="entry name" value="NmrA/Isoflavone_reductase-like"/>
</dbReference>
<dbReference type="Gene3D" id="3.40.50.720">
    <property type="entry name" value="NAD(P)-binding Rossmann-like Domain"/>
    <property type="match status" value="1"/>
</dbReference>
<evidence type="ECO:0000313" key="6">
    <source>
        <dbReference type="Proteomes" id="UP001199106"/>
    </source>
</evidence>
<evidence type="ECO:0000256" key="1">
    <source>
        <dbReference type="ARBA" id="ARBA00005725"/>
    </source>
</evidence>
<dbReference type="EMBL" id="JAANER010000004">
    <property type="protein sequence ID" value="KAG9190539.1"/>
    <property type="molecule type" value="Genomic_DNA"/>
</dbReference>
<keyword evidence="2" id="KW-0521">NADP</keyword>
<evidence type="ECO:0000256" key="3">
    <source>
        <dbReference type="ARBA" id="ARBA00023002"/>
    </source>
</evidence>
<dbReference type="Pfam" id="PF05368">
    <property type="entry name" value="NmrA"/>
    <property type="match status" value="1"/>
</dbReference>
<accession>A0AAD4FH94</accession>
<evidence type="ECO:0000259" key="4">
    <source>
        <dbReference type="Pfam" id="PF05368"/>
    </source>
</evidence>
<dbReference type="InterPro" id="IPR036291">
    <property type="entry name" value="NAD(P)-bd_dom_sf"/>
</dbReference>
<name>A0AAD4FH94_9PLEO</name>
<dbReference type="GO" id="GO:0016491">
    <property type="term" value="F:oxidoreductase activity"/>
    <property type="evidence" value="ECO:0007669"/>
    <property type="project" value="UniProtKB-KW"/>
</dbReference>
<evidence type="ECO:0000256" key="2">
    <source>
        <dbReference type="ARBA" id="ARBA00022857"/>
    </source>
</evidence>
<dbReference type="AlphaFoldDB" id="A0AAD4FH94"/>
<dbReference type="SUPFAM" id="SSF51735">
    <property type="entry name" value="NAD(P)-binding Rossmann-fold domains"/>
    <property type="match status" value="1"/>
</dbReference>
<keyword evidence="6" id="KW-1185">Reference proteome</keyword>
<keyword evidence="3 5" id="KW-0560">Oxidoreductase</keyword>
<proteinExistence type="inferred from homology"/>
<organism evidence="5 6">
    <name type="scientific">Alternaria panax</name>
    <dbReference type="NCBI Taxonomy" id="48097"/>
    <lineage>
        <taxon>Eukaryota</taxon>
        <taxon>Fungi</taxon>
        <taxon>Dikarya</taxon>
        <taxon>Ascomycota</taxon>
        <taxon>Pezizomycotina</taxon>
        <taxon>Dothideomycetes</taxon>
        <taxon>Pleosporomycetidae</taxon>
        <taxon>Pleosporales</taxon>
        <taxon>Pleosporineae</taxon>
        <taxon>Pleosporaceae</taxon>
        <taxon>Alternaria</taxon>
        <taxon>Alternaria sect. Panax</taxon>
    </lineage>
</organism>
<feature type="domain" description="NmrA-like" evidence="4">
    <location>
        <begin position="4"/>
        <end position="262"/>
    </location>
</feature>